<dbReference type="AlphaFoldDB" id="A0A4Y2LVK3"/>
<evidence type="ECO:0000313" key="2">
    <source>
        <dbReference type="Proteomes" id="UP000499080"/>
    </source>
</evidence>
<accession>A0A4Y2LVK3</accession>
<dbReference type="EMBL" id="BGPR01006336">
    <property type="protein sequence ID" value="GBN18093.1"/>
    <property type="molecule type" value="Genomic_DNA"/>
</dbReference>
<sequence>MISPLKSLLLPNSQGVNWNWKISTKPATAETKKINRLASHFEQQLHYLEMDIFILNRGRMSRTTHEQDIPLATSIPHQREDDNSRFTHLIFCCSWLVGHLSGIGSAARSTLIAVRWSTHTLWCRGSN</sequence>
<protein>
    <submittedName>
        <fullName evidence="1">Uncharacterized protein</fullName>
    </submittedName>
</protein>
<name>A0A4Y2LVK3_ARAVE</name>
<organism evidence="1 2">
    <name type="scientific">Araneus ventricosus</name>
    <name type="common">Orbweaver spider</name>
    <name type="synonym">Epeira ventricosa</name>
    <dbReference type="NCBI Taxonomy" id="182803"/>
    <lineage>
        <taxon>Eukaryota</taxon>
        <taxon>Metazoa</taxon>
        <taxon>Ecdysozoa</taxon>
        <taxon>Arthropoda</taxon>
        <taxon>Chelicerata</taxon>
        <taxon>Arachnida</taxon>
        <taxon>Araneae</taxon>
        <taxon>Araneomorphae</taxon>
        <taxon>Entelegynae</taxon>
        <taxon>Araneoidea</taxon>
        <taxon>Araneidae</taxon>
        <taxon>Araneus</taxon>
    </lineage>
</organism>
<evidence type="ECO:0000313" key="1">
    <source>
        <dbReference type="EMBL" id="GBN18093.1"/>
    </source>
</evidence>
<proteinExistence type="predicted"/>
<gene>
    <name evidence="1" type="ORF">AVEN_121600_1</name>
</gene>
<reference evidence="1 2" key="1">
    <citation type="journal article" date="2019" name="Sci. Rep.">
        <title>Orb-weaving spider Araneus ventricosus genome elucidates the spidroin gene catalogue.</title>
        <authorList>
            <person name="Kono N."/>
            <person name="Nakamura H."/>
            <person name="Ohtoshi R."/>
            <person name="Moran D.A.P."/>
            <person name="Shinohara A."/>
            <person name="Yoshida Y."/>
            <person name="Fujiwara M."/>
            <person name="Mori M."/>
            <person name="Tomita M."/>
            <person name="Arakawa K."/>
        </authorList>
    </citation>
    <scope>NUCLEOTIDE SEQUENCE [LARGE SCALE GENOMIC DNA]</scope>
</reference>
<comment type="caution">
    <text evidence="1">The sequence shown here is derived from an EMBL/GenBank/DDBJ whole genome shotgun (WGS) entry which is preliminary data.</text>
</comment>
<dbReference type="Proteomes" id="UP000499080">
    <property type="component" value="Unassembled WGS sequence"/>
</dbReference>
<keyword evidence="2" id="KW-1185">Reference proteome</keyword>